<evidence type="ECO:0000313" key="4">
    <source>
        <dbReference type="EMBL" id="SDH02049.1"/>
    </source>
</evidence>
<dbReference type="PANTHER" id="PTHR47233">
    <property type="entry name" value="CHEMOTAXIS PROTEIN CHEV"/>
    <property type="match status" value="1"/>
</dbReference>
<name>A0A1G7Z0G2_9BACI</name>
<sequence>MSMHSHASNILLETGTNELEIVMFTVGASTFGINVLKVREIIPAMKVTETPNRHEHLEGIIRLREEVIPVIDLAKVLEYPASQQPEYDKFIIAELNQTKVAFHVHSVSRIHRISWEQIEKPNNLSKGHDANTNGIVKMEKEMALLLDYEKIVMDISPPTEMAPPKADQAREKEREEKLLMIVEDSAVLRQLLEDTLQESGYTNCIVYPDGKEALDALLSAISSEPAAANKLPDAIITDIEMPRMDGHHLTMKVTNHQDLQHIPVIIFSSLITEDLFHKGEKVGASAQVSKPEIVQLVDCIDQAILD</sequence>
<dbReference type="PROSITE" id="PS50851">
    <property type="entry name" value="CHEW"/>
    <property type="match status" value="1"/>
</dbReference>
<dbReference type="EMBL" id="FNDK01000001">
    <property type="protein sequence ID" value="SDH02049.1"/>
    <property type="molecule type" value="Genomic_DNA"/>
</dbReference>
<accession>A0A1G7Z0G2</accession>
<dbReference type="AlphaFoldDB" id="A0A1G7Z0G2"/>
<dbReference type="PIRSF" id="PIRSF002867">
    <property type="entry name" value="CheV"/>
    <property type="match status" value="1"/>
</dbReference>
<dbReference type="Pfam" id="PF00072">
    <property type="entry name" value="Response_reg"/>
    <property type="match status" value="1"/>
</dbReference>
<evidence type="ECO:0000259" key="2">
    <source>
        <dbReference type="PROSITE" id="PS50110"/>
    </source>
</evidence>
<dbReference type="SUPFAM" id="SSF52172">
    <property type="entry name" value="CheY-like"/>
    <property type="match status" value="1"/>
</dbReference>
<dbReference type="Gene3D" id="2.40.50.180">
    <property type="entry name" value="CheA-289, Domain 4"/>
    <property type="match status" value="1"/>
</dbReference>
<feature type="modified residue" description="4-aspartylphosphate" evidence="1">
    <location>
        <position position="238"/>
    </location>
</feature>
<dbReference type="InterPro" id="IPR024181">
    <property type="entry name" value="Chemotax_regulator_CheV"/>
</dbReference>
<dbReference type="InterPro" id="IPR036061">
    <property type="entry name" value="CheW-like_dom_sf"/>
</dbReference>
<organism evidence="4 5">
    <name type="scientific">Alteribacillus persepolensis</name>
    <dbReference type="NCBI Taxonomy" id="568899"/>
    <lineage>
        <taxon>Bacteria</taxon>
        <taxon>Bacillati</taxon>
        <taxon>Bacillota</taxon>
        <taxon>Bacilli</taxon>
        <taxon>Bacillales</taxon>
        <taxon>Bacillaceae</taxon>
        <taxon>Alteribacillus</taxon>
    </lineage>
</organism>
<evidence type="ECO:0000259" key="3">
    <source>
        <dbReference type="PROSITE" id="PS50851"/>
    </source>
</evidence>
<dbReference type="PANTHER" id="PTHR47233:SF3">
    <property type="entry name" value="CHEMOTAXIS PROTEIN CHEV"/>
    <property type="match status" value="1"/>
</dbReference>
<protein>
    <submittedName>
        <fullName evidence="4">Two-component system, chemotaxis family, response regulator CheV</fullName>
    </submittedName>
</protein>
<dbReference type="STRING" id="568899.SAMN05192534_101343"/>
<dbReference type="InterPro" id="IPR001789">
    <property type="entry name" value="Sig_transdc_resp-reg_receiver"/>
</dbReference>
<dbReference type="RefSeq" id="WP_407639912.1">
    <property type="nucleotide sequence ID" value="NZ_FNDK01000001.1"/>
</dbReference>
<dbReference type="GO" id="GO:0006935">
    <property type="term" value="P:chemotaxis"/>
    <property type="evidence" value="ECO:0007669"/>
    <property type="project" value="InterPro"/>
</dbReference>
<dbReference type="InterPro" id="IPR002545">
    <property type="entry name" value="CheW-lke_dom"/>
</dbReference>
<gene>
    <name evidence="4" type="ORF">SAMN05192534_101343</name>
</gene>
<dbReference type="InterPro" id="IPR011006">
    <property type="entry name" value="CheY-like_superfamily"/>
</dbReference>
<proteinExistence type="predicted"/>
<dbReference type="Proteomes" id="UP000199163">
    <property type="component" value="Unassembled WGS sequence"/>
</dbReference>
<feature type="domain" description="Response regulatory" evidence="2">
    <location>
        <begin position="178"/>
        <end position="305"/>
    </location>
</feature>
<dbReference type="Gene3D" id="2.30.30.40">
    <property type="entry name" value="SH3 Domains"/>
    <property type="match status" value="1"/>
</dbReference>
<dbReference type="GO" id="GO:0000160">
    <property type="term" value="P:phosphorelay signal transduction system"/>
    <property type="evidence" value="ECO:0007669"/>
    <property type="project" value="InterPro"/>
</dbReference>
<evidence type="ECO:0000313" key="5">
    <source>
        <dbReference type="Proteomes" id="UP000199163"/>
    </source>
</evidence>
<keyword evidence="5" id="KW-1185">Reference proteome</keyword>
<evidence type="ECO:0000256" key="1">
    <source>
        <dbReference type="PROSITE-ProRule" id="PRU00169"/>
    </source>
</evidence>
<dbReference type="Pfam" id="PF01584">
    <property type="entry name" value="CheW"/>
    <property type="match status" value="1"/>
</dbReference>
<feature type="domain" description="CheW-like" evidence="3">
    <location>
        <begin position="18"/>
        <end position="157"/>
    </location>
</feature>
<dbReference type="SUPFAM" id="SSF50341">
    <property type="entry name" value="CheW-like"/>
    <property type="match status" value="1"/>
</dbReference>
<reference evidence="5" key="1">
    <citation type="submission" date="2016-10" db="EMBL/GenBank/DDBJ databases">
        <authorList>
            <person name="Varghese N."/>
            <person name="Submissions S."/>
        </authorList>
    </citation>
    <scope>NUCLEOTIDE SEQUENCE [LARGE SCALE GENOMIC DNA]</scope>
    <source>
        <strain evidence="5">DSM 21632</strain>
    </source>
</reference>
<keyword evidence="1" id="KW-0597">Phosphoprotein</keyword>
<dbReference type="Gene3D" id="3.40.50.2300">
    <property type="match status" value="1"/>
</dbReference>
<dbReference type="SMART" id="SM00448">
    <property type="entry name" value="REC"/>
    <property type="match status" value="1"/>
</dbReference>
<dbReference type="PROSITE" id="PS50110">
    <property type="entry name" value="RESPONSE_REGULATORY"/>
    <property type="match status" value="1"/>
</dbReference>
<dbReference type="SMART" id="SM00260">
    <property type="entry name" value="CheW"/>
    <property type="match status" value="1"/>
</dbReference>